<gene>
    <name evidence="1" type="ordered locus">Halhy_6130</name>
</gene>
<keyword evidence="2" id="KW-1185">Reference proteome</keyword>
<name>F4L3K2_HALH1</name>
<evidence type="ECO:0000313" key="2">
    <source>
        <dbReference type="Proteomes" id="UP000008461"/>
    </source>
</evidence>
<protein>
    <submittedName>
        <fullName evidence="1">Uncharacterized protein</fullName>
    </submittedName>
</protein>
<accession>F4L3K2</accession>
<dbReference type="EMBL" id="CP002691">
    <property type="protein sequence ID" value="AEE53952.1"/>
    <property type="molecule type" value="Genomic_DNA"/>
</dbReference>
<dbReference type="HOGENOM" id="CLU_2633167_0_0_10"/>
<reference evidence="1 2" key="1">
    <citation type="journal article" date="2011" name="Stand. Genomic Sci.">
        <title>Complete genome sequence of Haliscomenobacter hydrossis type strain (O).</title>
        <authorList>
            <consortium name="US DOE Joint Genome Institute (JGI-PGF)"/>
            <person name="Daligault H."/>
            <person name="Lapidus A."/>
            <person name="Zeytun A."/>
            <person name="Nolan M."/>
            <person name="Lucas S."/>
            <person name="Del Rio T.G."/>
            <person name="Tice H."/>
            <person name="Cheng J.F."/>
            <person name="Tapia R."/>
            <person name="Han C."/>
            <person name="Goodwin L."/>
            <person name="Pitluck S."/>
            <person name="Liolios K."/>
            <person name="Pagani I."/>
            <person name="Ivanova N."/>
            <person name="Huntemann M."/>
            <person name="Mavromatis K."/>
            <person name="Mikhailova N."/>
            <person name="Pati A."/>
            <person name="Chen A."/>
            <person name="Palaniappan K."/>
            <person name="Land M."/>
            <person name="Hauser L."/>
            <person name="Brambilla E.M."/>
            <person name="Rohde M."/>
            <person name="Verbarg S."/>
            <person name="Goker M."/>
            <person name="Bristow J."/>
            <person name="Eisen J.A."/>
            <person name="Markowitz V."/>
            <person name="Hugenholtz P."/>
            <person name="Kyrpides N.C."/>
            <person name="Klenk H.P."/>
            <person name="Woyke T."/>
        </authorList>
    </citation>
    <scope>NUCLEOTIDE SEQUENCE [LARGE SCALE GENOMIC DNA]</scope>
    <source>
        <strain evidence="2">ATCC 27775 / DSM 1100 / LMG 10767 / O</strain>
    </source>
</reference>
<dbReference type="RefSeq" id="WP_013768474.1">
    <property type="nucleotide sequence ID" value="NC_015510.1"/>
</dbReference>
<proteinExistence type="predicted"/>
<evidence type="ECO:0000313" key="1">
    <source>
        <dbReference type="EMBL" id="AEE53952.1"/>
    </source>
</evidence>
<reference key="2">
    <citation type="submission" date="2011-04" db="EMBL/GenBank/DDBJ databases">
        <title>Complete sequence of chromosome of Haliscomenobacter hydrossis DSM 1100.</title>
        <authorList>
            <consortium name="US DOE Joint Genome Institute (JGI-PGF)"/>
            <person name="Lucas S."/>
            <person name="Han J."/>
            <person name="Lapidus A."/>
            <person name="Bruce D."/>
            <person name="Goodwin L."/>
            <person name="Pitluck S."/>
            <person name="Peters L."/>
            <person name="Kyrpides N."/>
            <person name="Mavromatis K."/>
            <person name="Ivanova N."/>
            <person name="Ovchinnikova G."/>
            <person name="Pagani I."/>
            <person name="Daligault H."/>
            <person name="Detter J.C."/>
            <person name="Han C."/>
            <person name="Land M."/>
            <person name="Hauser L."/>
            <person name="Markowitz V."/>
            <person name="Cheng J.-F."/>
            <person name="Hugenholtz P."/>
            <person name="Woyke T."/>
            <person name="Wu D."/>
            <person name="Verbarg S."/>
            <person name="Frueling A."/>
            <person name="Brambilla E."/>
            <person name="Klenk H.-P."/>
            <person name="Eisen J.A."/>
        </authorList>
    </citation>
    <scope>NUCLEOTIDE SEQUENCE</scope>
    <source>
        <strain>DSM 1100</strain>
    </source>
</reference>
<organism evidence="1 2">
    <name type="scientific">Haliscomenobacter hydrossis (strain ATCC 27775 / DSM 1100 / LMG 10767 / O)</name>
    <dbReference type="NCBI Taxonomy" id="760192"/>
    <lineage>
        <taxon>Bacteria</taxon>
        <taxon>Pseudomonadati</taxon>
        <taxon>Bacteroidota</taxon>
        <taxon>Saprospiria</taxon>
        <taxon>Saprospirales</taxon>
        <taxon>Haliscomenobacteraceae</taxon>
        <taxon>Haliscomenobacter</taxon>
    </lineage>
</organism>
<dbReference type="STRING" id="760192.Halhy_6130"/>
<dbReference type="KEGG" id="hhy:Halhy_6130"/>
<dbReference type="AlphaFoldDB" id="F4L3K2"/>
<sequence>MKRKYLLKTGLFSLVAIGSLSSFLYLNTVASSETSIQSLEFCEDQILEKIEDLDHKKSLPEAFFIKKLIEVGKNLIP</sequence>
<dbReference type="Proteomes" id="UP000008461">
    <property type="component" value="Chromosome"/>
</dbReference>